<gene>
    <name evidence="3" type="ORF">SCHPADRAFT_893961</name>
</gene>
<protein>
    <submittedName>
        <fullName evidence="3">Cyanovirin-N</fullName>
    </submittedName>
</protein>
<proteinExistence type="predicted"/>
<evidence type="ECO:0000256" key="1">
    <source>
        <dbReference type="SAM" id="SignalP"/>
    </source>
</evidence>
<feature type="chain" id="PRO_5005201656" evidence="1">
    <location>
        <begin position="21"/>
        <end position="140"/>
    </location>
</feature>
<evidence type="ECO:0000259" key="2">
    <source>
        <dbReference type="SMART" id="SM01111"/>
    </source>
</evidence>
<dbReference type="InterPro" id="IPR011058">
    <property type="entry name" value="Cyanovirin-N"/>
</dbReference>
<dbReference type="InParanoid" id="A0A0H2R921"/>
<dbReference type="Proteomes" id="UP000053477">
    <property type="component" value="Unassembled WGS sequence"/>
</dbReference>
<reference evidence="3 4" key="1">
    <citation type="submission" date="2015-04" db="EMBL/GenBank/DDBJ databases">
        <title>Complete genome sequence of Schizopora paradoxa KUC8140, a cosmopolitan wood degrader in East Asia.</title>
        <authorList>
            <consortium name="DOE Joint Genome Institute"/>
            <person name="Min B."/>
            <person name="Park H."/>
            <person name="Jang Y."/>
            <person name="Kim J.-J."/>
            <person name="Kim K.H."/>
            <person name="Pangilinan J."/>
            <person name="Lipzen A."/>
            <person name="Riley R."/>
            <person name="Grigoriev I.V."/>
            <person name="Spatafora J.W."/>
            <person name="Choi I.-G."/>
        </authorList>
    </citation>
    <scope>NUCLEOTIDE SEQUENCE [LARGE SCALE GENOMIC DNA]</scope>
    <source>
        <strain evidence="3 4">KUC8140</strain>
    </source>
</reference>
<dbReference type="AlphaFoldDB" id="A0A0H2R921"/>
<feature type="domain" description="Cyanovirin-N" evidence="2">
    <location>
        <begin position="31"/>
        <end position="139"/>
    </location>
</feature>
<evidence type="ECO:0000313" key="4">
    <source>
        <dbReference type="Proteomes" id="UP000053477"/>
    </source>
</evidence>
<dbReference type="STRING" id="27342.A0A0H2R921"/>
<dbReference type="InterPro" id="IPR036673">
    <property type="entry name" value="Cyanovirin-N_sf"/>
</dbReference>
<name>A0A0H2R921_9AGAM</name>
<dbReference type="Gene3D" id="2.30.60.10">
    <property type="entry name" value="Cyanovirin-N"/>
    <property type="match status" value="1"/>
</dbReference>
<keyword evidence="1" id="KW-0732">Signal</keyword>
<keyword evidence="4" id="KW-1185">Reference proteome</keyword>
<dbReference type="EMBL" id="KQ086095">
    <property type="protein sequence ID" value="KLO08359.1"/>
    <property type="molecule type" value="Genomic_DNA"/>
</dbReference>
<dbReference type="OrthoDB" id="5239998at2759"/>
<organism evidence="3 4">
    <name type="scientific">Schizopora paradoxa</name>
    <dbReference type="NCBI Taxonomy" id="27342"/>
    <lineage>
        <taxon>Eukaryota</taxon>
        <taxon>Fungi</taxon>
        <taxon>Dikarya</taxon>
        <taxon>Basidiomycota</taxon>
        <taxon>Agaricomycotina</taxon>
        <taxon>Agaricomycetes</taxon>
        <taxon>Hymenochaetales</taxon>
        <taxon>Schizoporaceae</taxon>
        <taxon>Schizopora</taxon>
    </lineage>
</organism>
<evidence type="ECO:0000313" key="3">
    <source>
        <dbReference type="EMBL" id="KLO08359.1"/>
    </source>
</evidence>
<dbReference type="Pfam" id="PF08881">
    <property type="entry name" value="CVNH"/>
    <property type="match status" value="1"/>
</dbReference>
<sequence>MKTTLTSTVVLALCVLGALGAPVEERSTQINFAESCVDISFNSSNDVLTAVCKDRSGNPVSSSLSLDSCISNINGSTNLVDNCISSTGDFSASCSGVSFESSGTSAELSASCGTIKGGSITSTVDLNNIVTNTNGILTCP</sequence>
<accession>A0A0H2R921</accession>
<dbReference type="SUPFAM" id="SSF51322">
    <property type="entry name" value="Cyanovirin-N"/>
    <property type="match status" value="1"/>
</dbReference>
<dbReference type="SMART" id="SM01111">
    <property type="entry name" value="CVNH"/>
    <property type="match status" value="1"/>
</dbReference>
<feature type="signal peptide" evidence="1">
    <location>
        <begin position="1"/>
        <end position="20"/>
    </location>
</feature>